<name>A0AAD9TXC9_9ROSI</name>
<protein>
    <submittedName>
        <fullName evidence="2">Uncharacterized protein</fullName>
    </submittedName>
</protein>
<keyword evidence="3" id="KW-1185">Reference proteome</keyword>
<feature type="region of interest" description="Disordered" evidence="1">
    <location>
        <begin position="71"/>
        <end position="109"/>
    </location>
</feature>
<evidence type="ECO:0000256" key="1">
    <source>
        <dbReference type="SAM" id="MobiDB-lite"/>
    </source>
</evidence>
<reference evidence="2" key="1">
    <citation type="journal article" date="2023" name="Plant J.">
        <title>Genome sequences and population genomics provide insights into the demographic history, inbreeding, and mutation load of two 'living fossil' tree species of Dipteronia.</title>
        <authorList>
            <person name="Feng Y."/>
            <person name="Comes H.P."/>
            <person name="Chen J."/>
            <person name="Zhu S."/>
            <person name="Lu R."/>
            <person name="Zhang X."/>
            <person name="Li P."/>
            <person name="Qiu J."/>
            <person name="Olsen K.M."/>
            <person name="Qiu Y."/>
        </authorList>
    </citation>
    <scope>NUCLEOTIDE SEQUENCE</scope>
    <source>
        <strain evidence="2">KIB01</strain>
    </source>
</reference>
<dbReference type="Proteomes" id="UP001280121">
    <property type="component" value="Unassembled WGS sequence"/>
</dbReference>
<dbReference type="AlphaFoldDB" id="A0AAD9TXC9"/>
<dbReference type="EMBL" id="JANJYI010000006">
    <property type="protein sequence ID" value="KAK2643708.1"/>
    <property type="molecule type" value="Genomic_DNA"/>
</dbReference>
<accession>A0AAD9TXC9</accession>
<feature type="region of interest" description="Disordered" evidence="1">
    <location>
        <begin position="36"/>
        <end position="57"/>
    </location>
</feature>
<proteinExistence type="predicted"/>
<gene>
    <name evidence="2" type="ORF">Ddye_018903</name>
</gene>
<sequence>MVILRPTRLEGIRLGLERHWTKVKAARGEWSKMGVVEGQLNEPSDNSERELGRGAQVETEEGLISLIECPIENSGDKNGQTKATLKGQPIKGTLDPGIKDPHTSIGQRP</sequence>
<comment type="caution">
    <text evidence="2">The sequence shown here is derived from an EMBL/GenBank/DDBJ whole genome shotgun (WGS) entry which is preliminary data.</text>
</comment>
<organism evidence="2 3">
    <name type="scientific">Dipteronia dyeriana</name>
    <dbReference type="NCBI Taxonomy" id="168575"/>
    <lineage>
        <taxon>Eukaryota</taxon>
        <taxon>Viridiplantae</taxon>
        <taxon>Streptophyta</taxon>
        <taxon>Embryophyta</taxon>
        <taxon>Tracheophyta</taxon>
        <taxon>Spermatophyta</taxon>
        <taxon>Magnoliopsida</taxon>
        <taxon>eudicotyledons</taxon>
        <taxon>Gunneridae</taxon>
        <taxon>Pentapetalae</taxon>
        <taxon>rosids</taxon>
        <taxon>malvids</taxon>
        <taxon>Sapindales</taxon>
        <taxon>Sapindaceae</taxon>
        <taxon>Hippocastanoideae</taxon>
        <taxon>Acereae</taxon>
        <taxon>Dipteronia</taxon>
    </lineage>
</organism>
<evidence type="ECO:0000313" key="2">
    <source>
        <dbReference type="EMBL" id="KAK2643708.1"/>
    </source>
</evidence>
<evidence type="ECO:0000313" key="3">
    <source>
        <dbReference type="Proteomes" id="UP001280121"/>
    </source>
</evidence>